<protein>
    <submittedName>
        <fullName evidence="1">Pc12g03470 protein</fullName>
    </submittedName>
</protein>
<organism evidence="1 2">
    <name type="scientific">Penicillium rubens (strain ATCC 28089 / DSM 1075 / NRRL 1951 / Wisconsin 54-1255)</name>
    <name type="common">Penicillium chrysogenum</name>
    <dbReference type="NCBI Taxonomy" id="500485"/>
    <lineage>
        <taxon>Eukaryota</taxon>
        <taxon>Fungi</taxon>
        <taxon>Dikarya</taxon>
        <taxon>Ascomycota</taxon>
        <taxon>Pezizomycotina</taxon>
        <taxon>Eurotiomycetes</taxon>
        <taxon>Eurotiomycetidae</taxon>
        <taxon>Eurotiales</taxon>
        <taxon>Aspergillaceae</taxon>
        <taxon>Penicillium</taxon>
        <taxon>Penicillium chrysogenum species complex</taxon>
    </lineage>
</organism>
<dbReference type="HOGENOM" id="CLU_078302_0_0_1"/>
<dbReference type="OMA" id="AFMRVYI"/>
<dbReference type="eggNOG" id="ENOG502RCWD">
    <property type="taxonomic scope" value="Eukaryota"/>
</dbReference>
<dbReference type="BioCyc" id="PCHR:PC12G03470-MONOMER"/>
<dbReference type="VEuPathDB" id="FungiDB:PCH_Pc12g03470"/>
<reference evidence="1 2" key="1">
    <citation type="journal article" date="2008" name="Nat. Biotechnol.">
        <title>Genome sequencing and analysis of the filamentous fungus Penicillium chrysogenum.</title>
        <authorList>
            <person name="van den Berg M.A."/>
            <person name="Albang R."/>
            <person name="Albermann K."/>
            <person name="Badger J.H."/>
            <person name="Daran J.-M."/>
            <person name="Driessen A.J.M."/>
            <person name="Garcia-Estrada C."/>
            <person name="Fedorova N.D."/>
            <person name="Harris D.M."/>
            <person name="Heijne W.H.M."/>
            <person name="Joardar V.S."/>
            <person name="Kiel J.A.K.W."/>
            <person name="Kovalchuk A."/>
            <person name="Martin J.F."/>
            <person name="Nierman W.C."/>
            <person name="Nijland J.G."/>
            <person name="Pronk J.T."/>
            <person name="Roubos J.A."/>
            <person name="van der Klei I.J."/>
            <person name="van Peij N.N.M.E."/>
            <person name="Veenhuis M."/>
            <person name="von Doehren H."/>
            <person name="Wagner C."/>
            <person name="Wortman J.R."/>
            <person name="Bovenberg R.A.L."/>
        </authorList>
    </citation>
    <scope>NUCLEOTIDE SEQUENCE [LARGE SCALE GENOMIC DNA]</scope>
    <source>
        <strain evidence="2">ATCC 28089 / DSM 1075 / NRRL 1951 / Wisconsin 54-1255</strain>
    </source>
</reference>
<evidence type="ECO:0000313" key="1">
    <source>
        <dbReference type="EMBL" id="CAP79974.1"/>
    </source>
</evidence>
<dbReference type="OrthoDB" id="4207132at2759"/>
<dbReference type="Proteomes" id="UP000000724">
    <property type="component" value="Contig Pc00c12"/>
</dbReference>
<evidence type="ECO:0000313" key="2">
    <source>
        <dbReference type="Proteomes" id="UP000000724"/>
    </source>
</evidence>
<dbReference type="AlphaFoldDB" id="B6GWP2"/>
<dbReference type="EMBL" id="AM920427">
    <property type="protein sequence ID" value="CAP79974.1"/>
    <property type="molecule type" value="Genomic_DNA"/>
</dbReference>
<proteinExistence type="predicted"/>
<dbReference type="KEGG" id="pcs:N7525_002121"/>
<gene>
    <name evidence="1" type="ORF">Pc12g03470</name>
    <name evidence="1" type="ORF">PCH_Pc12g03470</name>
</gene>
<name>B6GWP2_PENRW</name>
<dbReference type="GeneID" id="8312067"/>
<keyword evidence="2" id="KW-1185">Reference proteome</keyword>
<sequence length="324" mass="37566">MLSGKDIPKAIQERERLVRAHAISRIFTRHLATDSARFDMMRMIFSHYILTSIHLPIDSHPSNAARMTSSLPWFRKGTDPGTIITFDKPLSSRWEILEKLNEYDDQATVEQNRAYGFHSFASAKFLCCDPQRRATEAFMRVYIQVPHRTTEMDDADTRGQQAMSWTPEELTSLLDLTEKGSNITPKLLGYKIGTQDRLGLVPGGFIIWFVWEIVPGLRLGDRDGAHPFWGLKNYERDQVRASFLNALAKLKEHGWYPGMPRARSLVWHRDTQTCYFIGRFSETMEGPPRRLAEPAQHVATFELALPDVPVRWRDWDKDTSRWKW</sequence>
<accession>B6GWP2</accession>